<dbReference type="AlphaFoldDB" id="A0A9D0YRE4"/>
<dbReference type="PIRSF" id="PIRSF004681">
    <property type="entry name" value="UCP004681"/>
    <property type="match status" value="1"/>
</dbReference>
<evidence type="ECO:0000256" key="1">
    <source>
        <dbReference type="ARBA" id="ARBA00005534"/>
    </source>
</evidence>
<name>A0A9D0YRE4_AQUAO</name>
<evidence type="ECO:0000313" key="3">
    <source>
        <dbReference type="Proteomes" id="UP000606463"/>
    </source>
</evidence>
<gene>
    <name evidence="2" type="ORF">EYH37_05660</name>
</gene>
<dbReference type="Pfam" id="PF01894">
    <property type="entry name" value="YjbQ"/>
    <property type="match status" value="1"/>
</dbReference>
<reference evidence="2" key="1">
    <citation type="journal article" date="2020" name="ISME J.">
        <title>Gammaproteobacteria mediating utilization of methyl-, sulfur- and petroleum organic compounds in deep ocean hydrothermal plumes.</title>
        <authorList>
            <person name="Zhou Z."/>
            <person name="Liu Y."/>
            <person name="Pan J."/>
            <person name="Cron B.R."/>
            <person name="Toner B.M."/>
            <person name="Anantharaman K."/>
            <person name="Breier J.A."/>
            <person name="Dick G.J."/>
            <person name="Li M."/>
        </authorList>
    </citation>
    <scope>NUCLEOTIDE SEQUENCE</scope>
    <source>
        <strain evidence="2">SZUA-1501</strain>
    </source>
</reference>
<comment type="caution">
    <text evidence="2">The sequence shown here is derived from an EMBL/GenBank/DDBJ whole genome shotgun (WGS) entry which is preliminary data.</text>
</comment>
<comment type="similarity">
    <text evidence="1">Belongs to the UPF0047 family.</text>
</comment>
<dbReference type="InterPro" id="IPR001602">
    <property type="entry name" value="UPF0047_YjbQ-like"/>
</dbReference>
<dbReference type="EMBL" id="DQVE01000056">
    <property type="protein sequence ID" value="HIP98825.1"/>
    <property type="molecule type" value="Genomic_DNA"/>
</dbReference>
<dbReference type="NCBIfam" id="TIGR00149">
    <property type="entry name" value="TIGR00149_YjbQ"/>
    <property type="match status" value="1"/>
</dbReference>
<organism evidence="2 3">
    <name type="scientific">Aquifex aeolicus</name>
    <dbReference type="NCBI Taxonomy" id="63363"/>
    <lineage>
        <taxon>Bacteria</taxon>
        <taxon>Pseudomonadati</taxon>
        <taxon>Aquificota</taxon>
        <taxon>Aquificia</taxon>
        <taxon>Aquificales</taxon>
        <taxon>Aquificaceae</taxon>
        <taxon>Aquifex</taxon>
    </lineage>
</organism>
<evidence type="ECO:0000313" key="2">
    <source>
        <dbReference type="EMBL" id="HIP98825.1"/>
    </source>
</evidence>
<accession>A0A9D0YRE4</accession>
<dbReference type="SUPFAM" id="SSF111038">
    <property type="entry name" value="YjbQ-like"/>
    <property type="match status" value="1"/>
</dbReference>
<dbReference type="PANTHER" id="PTHR30615:SF8">
    <property type="entry name" value="UPF0047 PROTEIN C4A8.02C"/>
    <property type="match status" value="1"/>
</dbReference>
<dbReference type="PANTHER" id="PTHR30615">
    <property type="entry name" value="UNCHARACTERIZED PROTEIN YJBQ-RELATED"/>
    <property type="match status" value="1"/>
</dbReference>
<dbReference type="Gene3D" id="2.60.120.460">
    <property type="entry name" value="YjbQ-like"/>
    <property type="match status" value="1"/>
</dbReference>
<protein>
    <submittedName>
        <fullName evidence="2">YjbQ family protein</fullName>
    </submittedName>
</protein>
<dbReference type="Proteomes" id="UP000606463">
    <property type="component" value="Unassembled WGS sequence"/>
</dbReference>
<sequence length="138" mass="15162">MGSSIRTKIFEISTSSHTDFVNVTPLVKTFVMDSGIKSGLCVIYVPHTTAAVFINEGADPDVVKDIAYKLNSLIQWEDPNYKHIEGNSAAHIKSAIIGNSRVIPVSDGKLLLGTWEAIFFAEFDGPRRRKLIVTLIGE</sequence>
<proteinExistence type="inferred from homology"/>
<dbReference type="InterPro" id="IPR035917">
    <property type="entry name" value="YjbQ-like_sf"/>
</dbReference>